<reference evidence="2" key="2">
    <citation type="submission" date="2025-09" db="UniProtKB">
        <authorList>
            <consortium name="Ensembl"/>
        </authorList>
    </citation>
    <scope>IDENTIFICATION</scope>
</reference>
<protein>
    <submittedName>
        <fullName evidence="2">Uncharacterized protein</fullName>
    </submittedName>
</protein>
<dbReference type="Proteomes" id="UP000694388">
    <property type="component" value="Unplaced"/>
</dbReference>
<evidence type="ECO:0000256" key="1">
    <source>
        <dbReference type="SAM" id="Phobius"/>
    </source>
</evidence>
<organism evidence="2 3">
    <name type="scientific">Eptatretus burgeri</name>
    <name type="common">Inshore hagfish</name>
    <dbReference type="NCBI Taxonomy" id="7764"/>
    <lineage>
        <taxon>Eukaryota</taxon>
        <taxon>Metazoa</taxon>
        <taxon>Chordata</taxon>
        <taxon>Craniata</taxon>
        <taxon>Vertebrata</taxon>
        <taxon>Cyclostomata</taxon>
        <taxon>Myxini</taxon>
        <taxon>Myxiniformes</taxon>
        <taxon>Myxinidae</taxon>
        <taxon>Eptatretinae</taxon>
        <taxon>Eptatretus</taxon>
    </lineage>
</organism>
<dbReference type="AlphaFoldDB" id="A0A8C4N6Q0"/>
<keyword evidence="1" id="KW-1133">Transmembrane helix</keyword>
<dbReference type="OMA" id="KHGMEAS"/>
<keyword evidence="1" id="KW-0812">Transmembrane</keyword>
<keyword evidence="3" id="KW-1185">Reference proteome</keyword>
<dbReference type="PANTHER" id="PTHR33538">
    <property type="entry name" value="PROTEIN GAMETE EXPRESSED 1"/>
    <property type="match status" value="1"/>
</dbReference>
<dbReference type="PANTHER" id="PTHR33538:SF1">
    <property type="entry name" value="PROTEIN BRAMBLEBERRY"/>
    <property type="match status" value="1"/>
</dbReference>
<keyword evidence="1" id="KW-0472">Membrane</keyword>
<dbReference type="Ensembl" id="ENSEBUT00000002494.1">
    <property type="protein sequence ID" value="ENSEBUP00000002147.1"/>
    <property type="gene ID" value="ENSEBUG00000001666.1"/>
</dbReference>
<name>A0A8C4N6Q0_EPTBU</name>
<evidence type="ECO:0000313" key="3">
    <source>
        <dbReference type="Proteomes" id="UP000694388"/>
    </source>
</evidence>
<sequence length="409" mass="46369">LAVWIFDLWHQNNQYFLSINIYLVKSLRCLWMSTYFPSCKLDFFFSTTSSTFWDVITQLQSSCQEMSEEDVSKLGVALLNCQSFVEGRRQYYCSNQMTLFECTREMDPTTWNAYHILSNRAHSLCFTLRQQQFRVQTEVLVNSLATSARDQVKTLQEGHERLSEATGFTLQQMLSGQERFTSQQSMLVKKQQEFQTSIGVNMQELTEQQSLAASSHQILAKMTDNIKDKIGERGGSVYTVRLQTNHPLLSCSRPFGALLTRVMLLFNFAGDRSAAVHTCITHLGFFLLAGFLAVFLQAPALQRGLLLLVIPTNALVKIQIGTSMDFSLLSLFILMPSVCGCTSEILFLLSPVYCDPYFQFLRSSTMRVSKGLCNAKTRAGLRCKKRAMIGEEFCFVHAGGRSSIQQIFL</sequence>
<evidence type="ECO:0000313" key="2">
    <source>
        <dbReference type="Ensembl" id="ENSEBUP00000002147.1"/>
    </source>
</evidence>
<proteinExistence type="predicted"/>
<accession>A0A8C4N6Q0</accession>
<dbReference type="GeneTree" id="ENSGT00740000115898"/>
<dbReference type="InterPro" id="IPR040346">
    <property type="entry name" value="GEX1/Brambleberry"/>
</dbReference>
<feature type="transmembrane region" description="Helical" evidence="1">
    <location>
        <begin position="326"/>
        <end position="349"/>
    </location>
</feature>
<reference evidence="2" key="1">
    <citation type="submission" date="2025-08" db="UniProtKB">
        <authorList>
            <consortium name="Ensembl"/>
        </authorList>
    </citation>
    <scope>IDENTIFICATION</scope>
</reference>
<feature type="transmembrane region" description="Helical" evidence="1">
    <location>
        <begin position="274"/>
        <end position="296"/>
    </location>
</feature>